<dbReference type="SUPFAM" id="SSF48113">
    <property type="entry name" value="Heme-dependent peroxidases"/>
    <property type="match status" value="1"/>
</dbReference>
<protein>
    <recommendedName>
        <fullName evidence="4 17">Peroxidase</fullName>
        <ecNumber evidence="4 17">1.11.1.7</ecNumber>
    </recommendedName>
</protein>
<feature type="signal peptide" evidence="17">
    <location>
        <begin position="1"/>
        <end position="23"/>
    </location>
</feature>
<dbReference type="InterPro" id="IPR000823">
    <property type="entry name" value="Peroxidase_pln"/>
</dbReference>
<evidence type="ECO:0000256" key="14">
    <source>
        <dbReference type="PIRSR" id="PIRSR600823-3"/>
    </source>
</evidence>
<keyword evidence="8 17" id="KW-0560">Oxidoreductase</keyword>
<feature type="binding site" evidence="14">
    <location>
        <position position="76"/>
    </location>
    <ligand>
        <name>Ca(2+)</name>
        <dbReference type="ChEBI" id="CHEBI:29108"/>
        <label>1</label>
    </ligand>
</feature>
<evidence type="ECO:0000256" key="9">
    <source>
        <dbReference type="ARBA" id="ARBA00023004"/>
    </source>
</evidence>
<feature type="domain" description="Plant heme peroxidase family profile" evidence="18">
    <location>
        <begin position="31"/>
        <end position="326"/>
    </location>
</feature>
<evidence type="ECO:0000256" key="6">
    <source>
        <dbReference type="ARBA" id="ARBA00022617"/>
    </source>
</evidence>
<comment type="similarity">
    <text evidence="17">Belongs to the peroxidase family. Classical plant (class III) peroxidase subfamily.</text>
</comment>
<dbReference type="PROSITE" id="PS50873">
    <property type="entry name" value="PEROXIDASE_4"/>
    <property type="match status" value="1"/>
</dbReference>
<sequence length="339" mass="36721">MASMSPQQLLCLLLIAAACSASARPDSLHSYAQSCPRAEQIVAATVKSAADRDPTTPAGIIRLFFHDCFVQGCDASILLESTPTDGREVEMFAGPNINSARGFEIIEAAKTQLEAVCPGVVSCADVLAFAARDATTYFGGMFYTVPTGRLDGRISSRTEANSLPGPASSFSRLRDIFRGKGLSVHDLVLLSGGHTIGRAKCRFVETRVYNFNNTGRPDPSLDATYREELRRICPQGANPSPTVALDRNSEFSFDNAYYRNLEANRGLLSSDAVLRTDPDAANLINSLAQNPPTFRSMFAQSMINMGNIEWKTRANGEIRKKCSVVNSRITTEVGDVASF</sequence>
<feature type="disulfide bond" evidence="16">
    <location>
        <begin position="68"/>
        <end position="73"/>
    </location>
</feature>
<feature type="binding site" evidence="14">
    <location>
        <position position="67"/>
    </location>
    <ligand>
        <name>Ca(2+)</name>
        <dbReference type="ChEBI" id="CHEBI:29108"/>
        <label>1</label>
    </ligand>
</feature>
<dbReference type="PRINTS" id="PR00461">
    <property type="entry name" value="PLPEROXIDASE"/>
</dbReference>
<name>D8RCJ2_SELML</name>
<comment type="similarity">
    <text evidence="3">Belongs to the peroxidase family. Ascorbate peroxidase subfamily.</text>
</comment>
<dbReference type="Gramene" id="EFJ30139">
    <property type="protein sequence ID" value="EFJ30139"/>
    <property type="gene ID" value="SELMODRAFT_145932"/>
</dbReference>
<keyword evidence="14 17" id="KW-0106">Calcium</keyword>
<comment type="cofactor">
    <cofactor evidence="14 17">
        <name>Ca(2+)</name>
        <dbReference type="ChEBI" id="CHEBI:29108"/>
    </cofactor>
    <text evidence="14 17">Binds 2 calcium ions per subunit.</text>
</comment>
<evidence type="ECO:0000256" key="13">
    <source>
        <dbReference type="PIRSR" id="PIRSR600823-2"/>
    </source>
</evidence>
<dbReference type="FunFam" id="1.10.520.10:FF:000008">
    <property type="entry name" value="Peroxidase"/>
    <property type="match status" value="1"/>
</dbReference>
<dbReference type="GO" id="GO:0005576">
    <property type="term" value="C:extracellular region"/>
    <property type="evidence" value="ECO:0007669"/>
    <property type="project" value="UniProtKB-SubCell"/>
</dbReference>
<evidence type="ECO:0000256" key="16">
    <source>
        <dbReference type="PIRSR" id="PIRSR600823-5"/>
    </source>
</evidence>
<dbReference type="AlphaFoldDB" id="D8RCJ2"/>
<reference evidence="19 20" key="1">
    <citation type="journal article" date="2011" name="Science">
        <title>The Selaginella genome identifies genetic changes associated with the evolution of vascular plants.</title>
        <authorList>
            <person name="Banks J.A."/>
            <person name="Nishiyama T."/>
            <person name="Hasebe M."/>
            <person name="Bowman J.L."/>
            <person name="Gribskov M."/>
            <person name="dePamphilis C."/>
            <person name="Albert V.A."/>
            <person name="Aono N."/>
            <person name="Aoyama T."/>
            <person name="Ambrose B.A."/>
            <person name="Ashton N.W."/>
            <person name="Axtell M.J."/>
            <person name="Barker E."/>
            <person name="Barker M.S."/>
            <person name="Bennetzen J.L."/>
            <person name="Bonawitz N.D."/>
            <person name="Chapple C."/>
            <person name="Cheng C."/>
            <person name="Correa L.G."/>
            <person name="Dacre M."/>
            <person name="DeBarry J."/>
            <person name="Dreyer I."/>
            <person name="Elias M."/>
            <person name="Engstrom E.M."/>
            <person name="Estelle M."/>
            <person name="Feng L."/>
            <person name="Finet C."/>
            <person name="Floyd S.K."/>
            <person name="Frommer W.B."/>
            <person name="Fujita T."/>
            <person name="Gramzow L."/>
            <person name="Gutensohn M."/>
            <person name="Harholt J."/>
            <person name="Hattori M."/>
            <person name="Heyl A."/>
            <person name="Hirai T."/>
            <person name="Hiwatashi Y."/>
            <person name="Ishikawa M."/>
            <person name="Iwata M."/>
            <person name="Karol K.G."/>
            <person name="Koehler B."/>
            <person name="Kolukisaoglu U."/>
            <person name="Kubo M."/>
            <person name="Kurata T."/>
            <person name="Lalonde S."/>
            <person name="Li K."/>
            <person name="Li Y."/>
            <person name="Litt A."/>
            <person name="Lyons E."/>
            <person name="Manning G."/>
            <person name="Maruyama T."/>
            <person name="Michael T.P."/>
            <person name="Mikami K."/>
            <person name="Miyazaki S."/>
            <person name="Morinaga S."/>
            <person name="Murata T."/>
            <person name="Mueller-Roeber B."/>
            <person name="Nelson D.R."/>
            <person name="Obara M."/>
            <person name="Oguri Y."/>
            <person name="Olmstead R.G."/>
            <person name="Onodera N."/>
            <person name="Petersen B.L."/>
            <person name="Pils B."/>
            <person name="Prigge M."/>
            <person name="Rensing S.A."/>
            <person name="Riano-Pachon D.M."/>
            <person name="Roberts A.W."/>
            <person name="Sato Y."/>
            <person name="Scheller H.V."/>
            <person name="Schulz B."/>
            <person name="Schulz C."/>
            <person name="Shakirov E.V."/>
            <person name="Shibagaki N."/>
            <person name="Shinohara N."/>
            <person name="Shippen D.E."/>
            <person name="Soerensen I."/>
            <person name="Sotooka R."/>
            <person name="Sugimoto N."/>
            <person name="Sugita M."/>
            <person name="Sumikawa N."/>
            <person name="Tanurdzic M."/>
            <person name="Theissen G."/>
            <person name="Ulvskov P."/>
            <person name="Wakazuki S."/>
            <person name="Weng J.K."/>
            <person name="Willats W.W."/>
            <person name="Wipf D."/>
            <person name="Wolf P.G."/>
            <person name="Yang L."/>
            <person name="Zimmer A.D."/>
            <person name="Zhu Q."/>
            <person name="Mitros T."/>
            <person name="Hellsten U."/>
            <person name="Loque D."/>
            <person name="Otillar R."/>
            <person name="Salamov A."/>
            <person name="Schmutz J."/>
            <person name="Shapiro H."/>
            <person name="Lindquist E."/>
            <person name="Lucas S."/>
            <person name="Rokhsar D."/>
            <person name="Grigoriev I.V."/>
        </authorList>
    </citation>
    <scope>NUCLEOTIDE SEQUENCE [LARGE SCALE GENOMIC DNA]</scope>
</reference>
<feature type="binding site" evidence="14">
    <location>
        <position position="254"/>
    </location>
    <ligand>
        <name>Ca(2+)</name>
        <dbReference type="ChEBI" id="CHEBI:29108"/>
        <label>2</label>
    </ligand>
</feature>
<evidence type="ECO:0000256" key="17">
    <source>
        <dbReference type="RuleBase" id="RU362060"/>
    </source>
</evidence>
<feature type="binding site" evidence="14">
    <location>
        <position position="246"/>
    </location>
    <ligand>
        <name>Ca(2+)</name>
        <dbReference type="ChEBI" id="CHEBI:29108"/>
        <label>2</label>
    </ligand>
</feature>
<dbReference type="GO" id="GO:0046872">
    <property type="term" value="F:metal ion binding"/>
    <property type="evidence" value="ECO:0007669"/>
    <property type="project" value="UniProtKB-UniRule"/>
</dbReference>
<feature type="disulfide bond" evidence="16">
    <location>
        <begin position="123"/>
        <end position="322"/>
    </location>
</feature>
<dbReference type="STRING" id="88036.D8RCJ2"/>
<feature type="binding site" evidence="14">
    <location>
        <position position="70"/>
    </location>
    <ligand>
        <name>Ca(2+)</name>
        <dbReference type="ChEBI" id="CHEBI:29108"/>
        <label>1</label>
    </ligand>
</feature>
<gene>
    <name evidence="19" type="ORF">SELMODRAFT_145932</name>
</gene>
<accession>D8RCJ2</accession>
<evidence type="ECO:0000256" key="5">
    <source>
        <dbReference type="ARBA" id="ARBA00022559"/>
    </source>
</evidence>
<feature type="binding site" evidence="14">
    <location>
        <position position="74"/>
    </location>
    <ligand>
        <name>Ca(2+)</name>
        <dbReference type="ChEBI" id="CHEBI:29108"/>
        <label>1</label>
    </ligand>
</feature>
<comment type="cofactor">
    <cofactor evidence="14 17">
        <name>heme b</name>
        <dbReference type="ChEBI" id="CHEBI:60344"/>
    </cofactor>
    <text evidence="14 17">Binds 1 heme b (iron(II)-protoporphyrin IX) group per subunit.</text>
</comment>
<organism evidence="20">
    <name type="scientific">Selaginella moellendorffii</name>
    <name type="common">Spikemoss</name>
    <dbReference type="NCBI Taxonomy" id="88036"/>
    <lineage>
        <taxon>Eukaryota</taxon>
        <taxon>Viridiplantae</taxon>
        <taxon>Streptophyta</taxon>
        <taxon>Embryophyta</taxon>
        <taxon>Tracheophyta</taxon>
        <taxon>Lycopodiopsida</taxon>
        <taxon>Selaginellales</taxon>
        <taxon>Selaginellaceae</taxon>
        <taxon>Selaginella</taxon>
    </lineage>
</organism>
<evidence type="ECO:0000313" key="19">
    <source>
        <dbReference type="EMBL" id="EFJ30139.1"/>
    </source>
</evidence>
<evidence type="ECO:0000256" key="15">
    <source>
        <dbReference type="PIRSR" id="PIRSR600823-4"/>
    </source>
</evidence>
<keyword evidence="9 14" id="KW-0408">Iron</keyword>
<keyword evidence="17" id="KW-0964">Secreted</keyword>
<feature type="binding site" evidence="13">
    <location>
        <position position="164"/>
    </location>
    <ligand>
        <name>substrate</name>
    </ligand>
</feature>
<dbReference type="FunFam" id="1.10.420.10:FF:000001">
    <property type="entry name" value="Peroxidase"/>
    <property type="match status" value="1"/>
</dbReference>
<dbReference type="eggNOG" id="ENOG502QQ2G">
    <property type="taxonomic scope" value="Eukaryota"/>
</dbReference>
<keyword evidence="6 17" id="KW-0349">Heme</keyword>
<dbReference type="GO" id="GO:0140825">
    <property type="term" value="F:lactoperoxidase activity"/>
    <property type="evidence" value="ECO:0007669"/>
    <property type="project" value="UniProtKB-EC"/>
</dbReference>
<evidence type="ECO:0000256" key="11">
    <source>
        <dbReference type="ARBA" id="ARBA00023324"/>
    </source>
</evidence>
<dbReference type="InterPro" id="IPR002016">
    <property type="entry name" value="Haem_peroxidase"/>
</dbReference>
<keyword evidence="20" id="KW-1185">Reference proteome</keyword>
<dbReference type="GO" id="GO:0009505">
    <property type="term" value="C:plant-type cell wall"/>
    <property type="evidence" value="ECO:0000318"/>
    <property type="project" value="GO_Central"/>
</dbReference>
<dbReference type="Gene3D" id="1.10.420.10">
    <property type="entry name" value="Peroxidase, domain 2"/>
    <property type="match status" value="1"/>
</dbReference>
<keyword evidence="5 17" id="KW-0575">Peroxidase</keyword>
<dbReference type="GO" id="GO:0006979">
    <property type="term" value="P:response to oxidative stress"/>
    <property type="evidence" value="ECO:0007669"/>
    <property type="project" value="UniProtKB-UniRule"/>
</dbReference>
<proteinExistence type="inferred from homology"/>
<feature type="binding site" evidence="14">
    <location>
        <position position="195"/>
    </location>
    <ligand>
        <name>Ca(2+)</name>
        <dbReference type="ChEBI" id="CHEBI:29108"/>
        <label>2</label>
    </ligand>
</feature>
<dbReference type="PANTHER" id="PTHR31235">
    <property type="entry name" value="PEROXIDASE 25-RELATED"/>
    <property type="match status" value="1"/>
</dbReference>
<feature type="binding site" description="axial binding residue" evidence="14">
    <location>
        <position position="194"/>
    </location>
    <ligand>
        <name>heme b</name>
        <dbReference type="ChEBI" id="CHEBI:60344"/>
    </ligand>
    <ligandPart>
        <name>Fe</name>
        <dbReference type="ChEBI" id="CHEBI:18248"/>
    </ligandPart>
</feature>
<evidence type="ECO:0000256" key="3">
    <source>
        <dbReference type="ARBA" id="ARBA00006873"/>
    </source>
</evidence>
<dbReference type="OMA" id="VEMFAGP"/>
<dbReference type="HOGENOM" id="CLU_010543_0_3_1"/>
<feature type="site" description="Transition state stabilizer" evidence="15">
    <location>
        <position position="62"/>
    </location>
</feature>
<dbReference type="GO" id="GO:0004601">
    <property type="term" value="F:peroxidase activity"/>
    <property type="evidence" value="ECO:0000318"/>
    <property type="project" value="GO_Central"/>
</dbReference>
<evidence type="ECO:0000256" key="12">
    <source>
        <dbReference type="PIRSR" id="PIRSR600823-1"/>
    </source>
</evidence>
<evidence type="ECO:0000259" key="18">
    <source>
        <dbReference type="PROSITE" id="PS50873"/>
    </source>
</evidence>
<evidence type="ECO:0000256" key="2">
    <source>
        <dbReference type="ARBA" id="ARBA00002322"/>
    </source>
</evidence>
<feature type="disulfide bond" evidence="16">
    <location>
        <begin position="201"/>
        <end position="233"/>
    </location>
</feature>
<dbReference type="EMBL" id="GL377576">
    <property type="protein sequence ID" value="EFJ30139.1"/>
    <property type="molecule type" value="Genomic_DNA"/>
</dbReference>
<evidence type="ECO:0000256" key="10">
    <source>
        <dbReference type="ARBA" id="ARBA00023157"/>
    </source>
</evidence>
<feature type="active site" description="Proton acceptor" evidence="12">
    <location>
        <position position="66"/>
    </location>
</feature>
<evidence type="ECO:0000313" key="20">
    <source>
        <dbReference type="Proteomes" id="UP000001514"/>
    </source>
</evidence>
<dbReference type="PRINTS" id="PR00458">
    <property type="entry name" value="PEROXIDASE"/>
</dbReference>
<dbReference type="Proteomes" id="UP000001514">
    <property type="component" value="Unassembled WGS sequence"/>
</dbReference>
<evidence type="ECO:0000256" key="7">
    <source>
        <dbReference type="ARBA" id="ARBA00022723"/>
    </source>
</evidence>
<feature type="binding site" evidence="14">
    <location>
        <position position="90"/>
    </location>
    <ligand>
        <name>Ca(2+)</name>
        <dbReference type="ChEBI" id="CHEBI:29108"/>
        <label>1</label>
    </ligand>
</feature>
<dbReference type="Gene3D" id="1.10.520.10">
    <property type="match status" value="1"/>
</dbReference>
<keyword evidence="7 14" id="KW-0479">Metal-binding</keyword>
<evidence type="ECO:0000256" key="1">
    <source>
        <dbReference type="ARBA" id="ARBA00000189"/>
    </source>
</evidence>
<keyword evidence="17" id="KW-0732">Signal</keyword>
<dbReference type="Pfam" id="PF00141">
    <property type="entry name" value="peroxidase"/>
    <property type="match status" value="1"/>
</dbReference>
<dbReference type="InterPro" id="IPR019793">
    <property type="entry name" value="Peroxidases_heam-ligand_BS"/>
</dbReference>
<keyword evidence="11 17" id="KW-0376">Hydrogen peroxide</keyword>
<comment type="catalytic activity">
    <reaction evidence="1 17">
        <text>2 a phenolic donor + H2O2 = 2 a phenolic radical donor + 2 H2O</text>
        <dbReference type="Rhea" id="RHEA:56136"/>
        <dbReference type="ChEBI" id="CHEBI:15377"/>
        <dbReference type="ChEBI" id="CHEBI:16240"/>
        <dbReference type="ChEBI" id="CHEBI:139520"/>
        <dbReference type="ChEBI" id="CHEBI:139521"/>
        <dbReference type="EC" id="1.11.1.7"/>
    </reaction>
</comment>
<feature type="binding site" evidence="14">
    <location>
        <position position="72"/>
    </location>
    <ligand>
        <name>Ca(2+)</name>
        <dbReference type="ChEBI" id="CHEBI:29108"/>
        <label>1</label>
    </ligand>
</feature>
<feature type="disulfide bond" evidence="16">
    <location>
        <begin position="35"/>
        <end position="117"/>
    </location>
</feature>
<dbReference type="KEGG" id="smo:SELMODRAFT_145932"/>
<keyword evidence="10 16" id="KW-1015">Disulfide bond</keyword>
<feature type="chain" id="PRO_5005127272" description="Peroxidase" evidence="17">
    <location>
        <begin position="24"/>
        <end position="339"/>
    </location>
</feature>
<comment type="function">
    <text evidence="2">Removal of H(2)O(2), oxidation of toxic reductants, biosynthesis and degradation of lignin, suberization, auxin catabolism, response to environmental stresses such as wounding, pathogen attack and oxidative stress. These functions might be dependent on each isozyme/isoform in each plant tissue.</text>
</comment>
<dbReference type="GO" id="GO:0042744">
    <property type="term" value="P:hydrogen peroxide catabolic process"/>
    <property type="evidence" value="ECO:0007669"/>
    <property type="project" value="UniProtKB-KW"/>
</dbReference>
<dbReference type="InterPro" id="IPR033905">
    <property type="entry name" value="Secretory_peroxidase"/>
</dbReference>
<comment type="subcellular location">
    <subcellularLocation>
        <location evidence="17">Secreted</location>
    </subcellularLocation>
</comment>
<dbReference type="CDD" id="cd00693">
    <property type="entry name" value="secretory_peroxidase"/>
    <property type="match status" value="1"/>
</dbReference>
<dbReference type="GO" id="GO:0020037">
    <property type="term" value="F:heme binding"/>
    <property type="evidence" value="ECO:0007669"/>
    <property type="project" value="UniProtKB-UniRule"/>
</dbReference>
<dbReference type="EC" id="1.11.1.7" evidence="4 17"/>
<dbReference type="PROSITE" id="PS00435">
    <property type="entry name" value="PEROXIDASE_1"/>
    <property type="match status" value="1"/>
</dbReference>
<dbReference type="InParanoid" id="D8RCJ2"/>
<evidence type="ECO:0000256" key="4">
    <source>
        <dbReference type="ARBA" id="ARBA00012313"/>
    </source>
</evidence>
<dbReference type="InterPro" id="IPR010255">
    <property type="entry name" value="Haem_peroxidase_sf"/>
</dbReference>
<evidence type="ECO:0000256" key="8">
    <source>
        <dbReference type="ARBA" id="ARBA00023002"/>
    </source>
</evidence>